<dbReference type="InterPro" id="IPR002347">
    <property type="entry name" value="SDR_fam"/>
</dbReference>
<evidence type="ECO:0000256" key="2">
    <source>
        <dbReference type="ARBA" id="ARBA00022857"/>
    </source>
</evidence>
<dbReference type="AlphaFoldDB" id="A0A1B2JAW2"/>
<dbReference type="Gene3D" id="3.40.50.720">
    <property type="entry name" value="NAD(P)-binding Rossmann-like Domain"/>
    <property type="match status" value="1"/>
</dbReference>
<organism evidence="5 6">
    <name type="scientific">Komagataella pastoris</name>
    <name type="common">Yeast</name>
    <name type="synonym">Pichia pastoris</name>
    <dbReference type="NCBI Taxonomy" id="4922"/>
    <lineage>
        <taxon>Eukaryota</taxon>
        <taxon>Fungi</taxon>
        <taxon>Dikarya</taxon>
        <taxon>Ascomycota</taxon>
        <taxon>Saccharomycotina</taxon>
        <taxon>Pichiomycetes</taxon>
        <taxon>Pichiales</taxon>
        <taxon>Pichiaceae</taxon>
        <taxon>Komagataella</taxon>
    </lineage>
</organism>
<dbReference type="GO" id="GO:0006654">
    <property type="term" value="P:phosphatidic acid biosynthetic process"/>
    <property type="evidence" value="ECO:0007669"/>
    <property type="project" value="TreeGrafter"/>
</dbReference>
<dbReference type="FunFam" id="3.40.50.720:FF:000261">
    <property type="entry name" value="NADPH-dependent 1-acyldihydroxyacetone phosphate reductase"/>
    <property type="match status" value="1"/>
</dbReference>
<dbReference type="CDD" id="cd05374">
    <property type="entry name" value="17beta-HSD-like_SDR_c"/>
    <property type="match status" value="1"/>
</dbReference>
<dbReference type="EMBL" id="CP014585">
    <property type="protein sequence ID" value="ANZ75005.1"/>
    <property type="molecule type" value="Genomic_DNA"/>
</dbReference>
<keyword evidence="6" id="KW-1185">Reference proteome</keyword>
<gene>
    <name evidence="5" type="primary">AYR1</name>
    <name evidence="5" type="ORF">ATY40_BA7501930</name>
</gene>
<dbReference type="InterPro" id="IPR036291">
    <property type="entry name" value="NAD(P)-bd_dom_sf"/>
</dbReference>
<evidence type="ECO:0000256" key="3">
    <source>
        <dbReference type="ARBA" id="ARBA00023002"/>
    </source>
</evidence>
<dbReference type="GO" id="GO:0005783">
    <property type="term" value="C:endoplasmic reticulum"/>
    <property type="evidence" value="ECO:0007669"/>
    <property type="project" value="TreeGrafter"/>
</dbReference>
<accession>A0A1B2JAW2</accession>
<dbReference type="OrthoDB" id="2102561at2759"/>
<name>A0A1B2JAW2_PICPA</name>
<keyword evidence="3" id="KW-0560">Oxidoreductase</keyword>
<reference evidence="5 6" key="1">
    <citation type="submission" date="2016-02" db="EMBL/GenBank/DDBJ databases">
        <title>Comparative genomic and transcriptomic foundation for Pichia pastoris.</title>
        <authorList>
            <person name="Love K.R."/>
            <person name="Shah K.A."/>
            <person name="Whittaker C.A."/>
            <person name="Wu J."/>
            <person name="Bartlett M.C."/>
            <person name="Ma D."/>
            <person name="Leeson R.L."/>
            <person name="Priest M."/>
            <person name="Young S.K."/>
            <person name="Love J.C."/>
        </authorList>
    </citation>
    <scope>NUCLEOTIDE SEQUENCE [LARGE SCALE GENOMIC DNA]</scope>
    <source>
        <strain evidence="5 6">ATCC 28485</strain>
    </source>
</reference>
<keyword evidence="2" id="KW-0521">NADP</keyword>
<evidence type="ECO:0000313" key="5">
    <source>
        <dbReference type="EMBL" id="ANZ75005.1"/>
    </source>
</evidence>
<evidence type="ECO:0000256" key="4">
    <source>
        <dbReference type="RuleBase" id="RU000363"/>
    </source>
</evidence>
<dbReference type="PANTHER" id="PTHR44169">
    <property type="entry name" value="NADPH-DEPENDENT 1-ACYLDIHYDROXYACETONE PHOSPHATE REDUCTASE"/>
    <property type="match status" value="1"/>
</dbReference>
<dbReference type="InterPro" id="IPR020904">
    <property type="entry name" value="Sc_DH/Rdtase_CS"/>
</dbReference>
<proteinExistence type="inferred from homology"/>
<dbReference type="Pfam" id="PF00106">
    <property type="entry name" value="adh_short"/>
    <property type="match status" value="1"/>
</dbReference>
<dbReference type="PRINTS" id="PR00080">
    <property type="entry name" value="SDRFAMILY"/>
</dbReference>
<evidence type="ECO:0000313" key="6">
    <source>
        <dbReference type="Proteomes" id="UP000094565"/>
    </source>
</evidence>
<protein>
    <submittedName>
        <fullName evidence="5">BA75_01930T0</fullName>
    </submittedName>
</protein>
<dbReference type="GO" id="GO:0019433">
    <property type="term" value="P:triglyceride catabolic process"/>
    <property type="evidence" value="ECO:0007669"/>
    <property type="project" value="TreeGrafter"/>
</dbReference>
<dbReference type="PRINTS" id="PR00081">
    <property type="entry name" value="GDHRDH"/>
</dbReference>
<dbReference type="SUPFAM" id="SSF51735">
    <property type="entry name" value="NAD(P)-binding Rossmann-fold domains"/>
    <property type="match status" value="1"/>
</dbReference>
<comment type="similarity">
    <text evidence="1 4">Belongs to the short-chain dehydrogenases/reductases (SDR) family.</text>
</comment>
<dbReference type="Proteomes" id="UP000094565">
    <property type="component" value="Chromosome 2"/>
</dbReference>
<dbReference type="PANTHER" id="PTHR44169:SF6">
    <property type="entry name" value="NADPH-DEPENDENT 1-ACYLDIHYDROXYACETONE PHOSPHATE REDUCTASE"/>
    <property type="match status" value="1"/>
</dbReference>
<dbReference type="GO" id="GO:0000140">
    <property type="term" value="F:acylglycerone-phosphate reductase (NADP+) activity"/>
    <property type="evidence" value="ECO:0007669"/>
    <property type="project" value="TreeGrafter"/>
</dbReference>
<dbReference type="GO" id="GO:0005811">
    <property type="term" value="C:lipid droplet"/>
    <property type="evidence" value="ECO:0007669"/>
    <property type="project" value="TreeGrafter"/>
</dbReference>
<dbReference type="PROSITE" id="PS00061">
    <property type="entry name" value="ADH_SHORT"/>
    <property type="match status" value="1"/>
</dbReference>
<sequence length="292" mass="32236">MPEQAQRTKTALVTGASSGIGFELCKELSARGFRVFGAARRLEPMESLREYGVTPLRADVSDLESVLELKKKVIELTDGKLDLLYNNAGQSCTVPALDVSDEWALQCLQVNVLGPIRMTREFAPLLIAAQGTVVFTGSLAGICPFPWGSVYGASKAAIHQYASVLHLELEPLGVKVLNVVTGGVDTNIADTRDLPKDSVYASPEMLEAFELRKKMAEKNKPMSPATYSKKVVNDILSSRDPVHVYRGKMATFMGIVMYLVPTRVIEYAFRIKFKLNPAFDALREKYSKRKVD</sequence>
<evidence type="ECO:0000256" key="1">
    <source>
        <dbReference type="ARBA" id="ARBA00006484"/>
    </source>
</evidence>
<dbReference type="GO" id="GO:0004806">
    <property type="term" value="F:triacylglycerol lipase activity"/>
    <property type="evidence" value="ECO:0007669"/>
    <property type="project" value="TreeGrafter"/>
</dbReference>